<reference evidence="5 6" key="1">
    <citation type="journal article" date="2011" name="Science">
        <title>The Selaginella genome identifies genetic changes associated with the evolution of vascular plants.</title>
        <authorList>
            <person name="Banks J.A."/>
            <person name="Nishiyama T."/>
            <person name="Hasebe M."/>
            <person name="Bowman J.L."/>
            <person name="Gribskov M."/>
            <person name="dePamphilis C."/>
            <person name="Albert V.A."/>
            <person name="Aono N."/>
            <person name="Aoyama T."/>
            <person name="Ambrose B.A."/>
            <person name="Ashton N.W."/>
            <person name="Axtell M.J."/>
            <person name="Barker E."/>
            <person name="Barker M.S."/>
            <person name="Bennetzen J.L."/>
            <person name="Bonawitz N.D."/>
            <person name="Chapple C."/>
            <person name="Cheng C."/>
            <person name="Correa L.G."/>
            <person name="Dacre M."/>
            <person name="DeBarry J."/>
            <person name="Dreyer I."/>
            <person name="Elias M."/>
            <person name="Engstrom E.M."/>
            <person name="Estelle M."/>
            <person name="Feng L."/>
            <person name="Finet C."/>
            <person name="Floyd S.K."/>
            <person name="Frommer W.B."/>
            <person name="Fujita T."/>
            <person name="Gramzow L."/>
            <person name="Gutensohn M."/>
            <person name="Harholt J."/>
            <person name="Hattori M."/>
            <person name="Heyl A."/>
            <person name="Hirai T."/>
            <person name="Hiwatashi Y."/>
            <person name="Ishikawa M."/>
            <person name="Iwata M."/>
            <person name="Karol K.G."/>
            <person name="Koehler B."/>
            <person name="Kolukisaoglu U."/>
            <person name="Kubo M."/>
            <person name="Kurata T."/>
            <person name="Lalonde S."/>
            <person name="Li K."/>
            <person name="Li Y."/>
            <person name="Litt A."/>
            <person name="Lyons E."/>
            <person name="Manning G."/>
            <person name="Maruyama T."/>
            <person name="Michael T.P."/>
            <person name="Mikami K."/>
            <person name="Miyazaki S."/>
            <person name="Morinaga S."/>
            <person name="Murata T."/>
            <person name="Mueller-Roeber B."/>
            <person name="Nelson D.R."/>
            <person name="Obara M."/>
            <person name="Oguri Y."/>
            <person name="Olmstead R.G."/>
            <person name="Onodera N."/>
            <person name="Petersen B.L."/>
            <person name="Pils B."/>
            <person name="Prigge M."/>
            <person name="Rensing S.A."/>
            <person name="Riano-Pachon D.M."/>
            <person name="Roberts A.W."/>
            <person name="Sato Y."/>
            <person name="Scheller H.V."/>
            <person name="Schulz B."/>
            <person name="Schulz C."/>
            <person name="Shakirov E.V."/>
            <person name="Shibagaki N."/>
            <person name="Shinohara N."/>
            <person name="Shippen D.E."/>
            <person name="Soerensen I."/>
            <person name="Sotooka R."/>
            <person name="Sugimoto N."/>
            <person name="Sugita M."/>
            <person name="Sumikawa N."/>
            <person name="Tanurdzic M."/>
            <person name="Theissen G."/>
            <person name="Ulvskov P."/>
            <person name="Wakazuki S."/>
            <person name="Weng J.K."/>
            <person name="Willats W.W."/>
            <person name="Wipf D."/>
            <person name="Wolf P.G."/>
            <person name="Yang L."/>
            <person name="Zimmer A.D."/>
            <person name="Zhu Q."/>
            <person name="Mitros T."/>
            <person name="Hellsten U."/>
            <person name="Loque D."/>
            <person name="Otillar R."/>
            <person name="Salamov A."/>
            <person name="Schmutz J."/>
            <person name="Shapiro H."/>
            <person name="Lindquist E."/>
            <person name="Lucas S."/>
            <person name="Rokhsar D."/>
            <person name="Grigoriev I.V."/>
        </authorList>
    </citation>
    <scope>NUCLEOTIDE SEQUENCE [LARGE SCALE GENOMIC DNA]</scope>
</reference>
<dbReference type="PROSITE" id="PS50082">
    <property type="entry name" value="WD_REPEATS_2"/>
    <property type="match status" value="1"/>
</dbReference>
<dbReference type="InterPro" id="IPR001680">
    <property type="entry name" value="WD40_rpt"/>
</dbReference>
<keyword evidence="6" id="KW-1185">Reference proteome</keyword>
<feature type="repeat" description="WD" evidence="3">
    <location>
        <begin position="250"/>
        <end position="272"/>
    </location>
</feature>
<dbReference type="Gramene" id="EFJ25865">
    <property type="protein sequence ID" value="EFJ25865"/>
    <property type="gene ID" value="SELMODRAFT_441888"/>
</dbReference>
<proteinExistence type="predicted"/>
<dbReference type="InParanoid" id="D8RNH9"/>
<sequence>MVVMEFCSAQELWMIVVERVGRWAWIVAAAAMVLVHKRLRRISLGLSRSSDGALSVELKAPPPSSACCESKEDLDAAIPDSFAAGRDFAEDVPVAARPVREWSPLERLGEGNFVCKGVELDRAAEWPWEEGEEEGASWSFKVPEWANSLLQPLMPSEEDWYRQSGKEWDALRGELDPEWKRAVKSMLGDHRGKARTIVAKGPHYLAKAKNEVVKLWGSSKQKILENWYLPEEQGFVTALGVSDGHFLDAVAAGSSDGYLSIWDVATGECARSFSASKLSIQGVAMGAGIGGGLGGIYCSPAAVAFWDARSMKKGVDCFDSFAVDSFSAAHDHARFAGIQSIGAHEFVVRGVRGEEAAFDVRMAARSSRGLPLPAAEREEEEEEEEVWWDAIQDQEGLEEEEEDSDGDEEIEAHISSSSGKGFFSKCVALFTPV</sequence>
<dbReference type="AlphaFoldDB" id="D8RNH9"/>
<dbReference type="Proteomes" id="UP000001514">
    <property type="component" value="Unassembled WGS sequence"/>
</dbReference>
<keyword evidence="1 3" id="KW-0853">WD repeat</keyword>
<dbReference type="InterPro" id="IPR015943">
    <property type="entry name" value="WD40/YVTN_repeat-like_dom_sf"/>
</dbReference>
<dbReference type="InterPro" id="IPR036322">
    <property type="entry name" value="WD40_repeat_dom_sf"/>
</dbReference>
<evidence type="ECO:0000256" key="2">
    <source>
        <dbReference type="ARBA" id="ARBA00022737"/>
    </source>
</evidence>
<dbReference type="KEGG" id="smo:SELMODRAFT_441888"/>
<evidence type="ECO:0000256" key="1">
    <source>
        <dbReference type="ARBA" id="ARBA00022574"/>
    </source>
</evidence>
<evidence type="ECO:0000256" key="3">
    <source>
        <dbReference type="PROSITE-ProRule" id="PRU00221"/>
    </source>
</evidence>
<evidence type="ECO:0000313" key="5">
    <source>
        <dbReference type="EMBL" id="EFJ25865.1"/>
    </source>
</evidence>
<dbReference type="EMBL" id="GL377585">
    <property type="protein sequence ID" value="EFJ25865.1"/>
    <property type="molecule type" value="Genomic_DNA"/>
</dbReference>
<evidence type="ECO:0000256" key="4">
    <source>
        <dbReference type="SAM" id="MobiDB-lite"/>
    </source>
</evidence>
<dbReference type="HOGENOM" id="CLU_635223_0_0_1"/>
<evidence type="ECO:0000313" key="6">
    <source>
        <dbReference type="Proteomes" id="UP000001514"/>
    </source>
</evidence>
<accession>D8RNH9</accession>
<feature type="compositionally biased region" description="Acidic residues" evidence="4">
    <location>
        <begin position="377"/>
        <end position="387"/>
    </location>
</feature>
<dbReference type="Gene3D" id="2.130.10.10">
    <property type="entry name" value="YVTN repeat-like/Quinoprotein amine dehydrogenase"/>
    <property type="match status" value="1"/>
</dbReference>
<name>D8RNH9_SELML</name>
<gene>
    <name evidence="5" type="ORF">SELMODRAFT_441888</name>
</gene>
<dbReference type="PROSITE" id="PS00678">
    <property type="entry name" value="WD_REPEATS_1"/>
    <property type="match status" value="1"/>
</dbReference>
<feature type="compositionally biased region" description="Acidic residues" evidence="4">
    <location>
        <begin position="395"/>
        <end position="410"/>
    </location>
</feature>
<keyword evidence="2" id="KW-0677">Repeat</keyword>
<dbReference type="SUPFAM" id="SSF50978">
    <property type="entry name" value="WD40 repeat-like"/>
    <property type="match status" value="1"/>
</dbReference>
<protein>
    <submittedName>
        <fullName evidence="5">Uncharacterized protein</fullName>
    </submittedName>
</protein>
<feature type="region of interest" description="Disordered" evidence="4">
    <location>
        <begin position="369"/>
        <end position="416"/>
    </location>
</feature>
<organism evidence="6">
    <name type="scientific">Selaginella moellendorffii</name>
    <name type="common">Spikemoss</name>
    <dbReference type="NCBI Taxonomy" id="88036"/>
    <lineage>
        <taxon>Eukaryota</taxon>
        <taxon>Viridiplantae</taxon>
        <taxon>Streptophyta</taxon>
        <taxon>Embryophyta</taxon>
        <taxon>Tracheophyta</taxon>
        <taxon>Lycopodiopsida</taxon>
        <taxon>Selaginellales</taxon>
        <taxon>Selaginellaceae</taxon>
        <taxon>Selaginella</taxon>
    </lineage>
</organism>
<dbReference type="InterPro" id="IPR019775">
    <property type="entry name" value="WD40_repeat_CS"/>
</dbReference>